<gene>
    <name evidence="2" type="ORF">LCGC14_1765350</name>
</gene>
<keyword evidence="1" id="KW-1133">Transmembrane helix</keyword>
<protein>
    <submittedName>
        <fullName evidence="2">Uncharacterized protein</fullName>
    </submittedName>
</protein>
<keyword evidence="1" id="KW-0472">Membrane</keyword>
<feature type="transmembrane region" description="Helical" evidence="1">
    <location>
        <begin position="20"/>
        <end position="43"/>
    </location>
</feature>
<sequence>MINWYYLPVLFRFFVDYFKYFLDSFYINIPELLLFIGGITSMIEWKLELRKNKYVQD</sequence>
<dbReference type="AlphaFoldDB" id="A0A0F9GZW2"/>
<proteinExistence type="predicted"/>
<name>A0A0F9GZW2_9ZZZZ</name>
<evidence type="ECO:0000313" key="2">
    <source>
        <dbReference type="EMBL" id="KKM04330.1"/>
    </source>
</evidence>
<comment type="caution">
    <text evidence="2">The sequence shown here is derived from an EMBL/GenBank/DDBJ whole genome shotgun (WGS) entry which is preliminary data.</text>
</comment>
<keyword evidence="1" id="KW-0812">Transmembrane</keyword>
<reference evidence="2" key="1">
    <citation type="journal article" date="2015" name="Nature">
        <title>Complex archaea that bridge the gap between prokaryotes and eukaryotes.</title>
        <authorList>
            <person name="Spang A."/>
            <person name="Saw J.H."/>
            <person name="Jorgensen S.L."/>
            <person name="Zaremba-Niedzwiedzka K."/>
            <person name="Martijn J."/>
            <person name="Lind A.E."/>
            <person name="van Eijk R."/>
            <person name="Schleper C."/>
            <person name="Guy L."/>
            <person name="Ettema T.J."/>
        </authorList>
    </citation>
    <scope>NUCLEOTIDE SEQUENCE</scope>
</reference>
<dbReference type="EMBL" id="LAZR01016476">
    <property type="protein sequence ID" value="KKM04330.1"/>
    <property type="molecule type" value="Genomic_DNA"/>
</dbReference>
<evidence type="ECO:0000256" key="1">
    <source>
        <dbReference type="SAM" id="Phobius"/>
    </source>
</evidence>
<organism evidence="2">
    <name type="scientific">marine sediment metagenome</name>
    <dbReference type="NCBI Taxonomy" id="412755"/>
    <lineage>
        <taxon>unclassified sequences</taxon>
        <taxon>metagenomes</taxon>
        <taxon>ecological metagenomes</taxon>
    </lineage>
</organism>
<accession>A0A0F9GZW2</accession>